<evidence type="ECO:0000313" key="1">
    <source>
        <dbReference type="EMBL" id="MBU8821948.1"/>
    </source>
</evidence>
<dbReference type="EMBL" id="JAHBOM010000002">
    <property type="protein sequence ID" value="MBU8821948.1"/>
    <property type="molecule type" value="Genomic_DNA"/>
</dbReference>
<accession>A0ABS6HKP8</accession>
<name>A0ABS6HKP8_MYCGD</name>
<organism evidence="1 2">
    <name type="scientific">Mycolicibacterium goodii</name>
    <name type="common">Mycobacterium goodii</name>
    <dbReference type="NCBI Taxonomy" id="134601"/>
    <lineage>
        <taxon>Bacteria</taxon>
        <taxon>Bacillati</taxon>
        <taxon>Actinomycetota</taxon>
        <taxon>Actinomycetes</taxon>
        <taxon>Mycobacteriales</taxon>
        <taxon>Mycobacteriaceae</taxon>
        <taxon>Mycolicibacterium</taxon>
    </lineage>
</organism>
<dbReference type="RefSeq" id="WP_214385591.1">
    <property type="nucleotide sequence ID" value="NZ_CP092364.2"/>
</dbReference>
<evidence type="ECO:0000313" key="2">
    <source>
        <dbReference type="Proteomes" id="UP000696413"/>
    </source>
</evidence>
<proteinExistence type="predicted"/>
<keyword evidence="2" id="KW-1185">Reference proteome</keyword>
<comment type="caution">
    <text evidence="1">The sequence shown here is derived from an EMBL/GenBank/DDBJ whole genome shotgun (WGS) entry which is preliminary data.</text>
</comment>
<gene>
    <name evidence="1" type="ORF">KL859_03560</name>
</gene>
<dbReference type="Proteomes" id="UP000696413">
    <property type="component" value="Unassembled WGS sequence"/>
</dbReference>
<reference evidence="1 2" key="1">
    <citation type="submission" date="2021-05" db="EMBL/GenBank/DDBJ databases">
        <title>Draft Genome Sequences of Clinical Respiratory Isolates of Mycobacterium goodii Recovered in Ireland.</title>
        <authorList>
            <person name="Flanagan P.R."/>
            <person name="Mok S."/>
            <person name="Roycroft E."/>
            <person name="Rogers T.R."/>
            <person name="Fitzgibbon M."/>
        </authorList>
    </citation>
    <scope>NUCLEOTIDE SEQUENCE [LARGE SCALE GENOMIC DNA]</scope>
    <source>
        <strain evidence="1 2">14IE55</strain>
    </source>
</reference>
<protein>
    <submittedName>
        <fullName evidence="1">Uncharacterized protein</fullName>
    </submittedName>
</protein>
<sequence>MNSDNAPAAESSDRIDLATGARLPLDIVTATVAVMANRGAGNLRLPIGSSS</sequence>